<dbReference type="PROSITE" id="PS50222">
    <property type="entry name" value="EF_HAND_2"/>
    <property type="match status" value="1"/>
</dbReference>
<evidence type="ECO:0000259" key="3">
    <source>
        <dbReference type="PROSITE" id="PS50222"/>
    </source>
</evidence>
<name>A0A9P1GQL9_9DINO</name>
<dbReference type="PROSITE" id="PS00018">
    <property type="entry name" value="EF_HAND_1"/>
    <property type="match status" value="1"/>
</dbReference>
<dbReference type="OrthoDB" id="427983at2759"/>
<dbReference type="InterPro" id="IPR018247">
    <property type="entry name" value="EF_Hand_1_Ca_BS"/>
</dbReference>
<dbReference type="SMART" id="SM00054">
    <property type="entry name" value="EFh"/>
    <property type="match status" value="1"/>
</dbReference>
<reference evidence="5" key="2">
    <citation type="submission" date="2024-04" db="EMBL/GenBank/DDBJ databases">
        <authorList>
            <person name="Chen Y."/>
            <person name="Shah S."/>
            <person name="Dougan E. K."/>
            <person name="Thang M."/>
            <person name="Chan C."/>
        </authorList>
    </citation>
    <scope>NUCLEOTIDE SEQUENCE [LARGE SCALE GENOMIC DNA]</scope>
</reference>
<feature type="region of interest" description="Disordered" evidence="2">
    <location>
        <begin position="1"/>
        <end position="72"/>
    </location>
</feature>
<evidence type="ECO:0000313" key="6">
    <source>
        <dbReference type="Proteomes" id="UP001152797"/>
    </source>
</evidence>
<protein>
    <recommendedName>
        <fullName evidence="3">EF-hand domain-containing protein</fullName>
    </recommendedName>
</protein>
<dbReference type="AlphaFoldDB" id="A0A9P1GQL9"/>
<sequence length="278" mass="30719">MPPKAKEGARKRNSSRDRRGAAKAAAAAATAASARRKSAPPAETGGSEPAASKEESKESKDEVVEEVKEKAPPVVKMQKEQIKMVFTRFDLNGNGTIEVDELATVFQVLAPRGLAPTGPEEIKEIQPDDLQKLETLMVVPDPIRRTLEAVYMLLLPSSGLPSINALTPPEWAGIQEMLKDSSMLQRVLNYTARKEEMVTRPLWGSYAARRFFSIEKVDADLKELDEPARPLSYERVLSSCESLFGTADGKKHAVVLLYKWVLSLLMPDLKELADRFGQ</sequence>
<dbReference type="InterPro" id="IPR002048">
    <property type="entry name" value="EF_hand_dom"/>
</dbReference>
<feature type="domain" description="EF-hand" evidence="3">
    <location>
        <begin position="77"/>
        <end position="112"/>
    </location>
</feature>
<keyword evidence="6" id="KW-1185">Reference proteome</keyword>
<evidence type="ECO:0000313" key="4">
    <source>
        <dbReference type="EMBL" id="CAI4019259.1"/>
    </source>
</evidence>
<feature type="compositionally biased region" description="Low complexity" evidence="2">
    <location>
        <begin position="22"/>
        <end position="33"/>
    </location>
</feature>
<dbReference type="Gene3D" id="1.10.238.10">
    <property type="entry name" value="EF-hand"/>
    <property type="match status" value="1"/>
</dbReference>
<feature type="compositionally biased region" description="Basic and acidic residues" evidence="2">
    <location>
        <begin position="51"/>
        <end position="72"/>
    </location>
</feature>
<evidence type="ECO:0000256" key="2">
    <source>
        <dbReference type="SAM" id="MobiDB-lite"/>
    </source>
</evidence>
<comment type="caution">
    <text evidence="4">The sequence shown here is derived from an EMBL/GenBank/DDBJ whole genome shotgun (WGS) entry which is preliminary data.</text>
</comment>
<dbReference type="Gene3D" id="1.20.920.20">
    <property type="match status" value="1"/>
</dbReference>
<feature type="compositionally biased region" description="Basic and acidic residues" evidence="2">
    <location>
        <begin position="1"/>
        <end position="20"/>
    </location>
</feature>
<reference evidence="4" key="1">
    <citation type="submission" date="2022-10" db="EMBL/GenBank/DDBJ databases">
        <authorList>
            <person name="Chen Y."/>
            <person name="Dougan E. K."/>
            <person name="Chan C."/>
            <person name="Rhodes N."/>
            <person name="Thang M."/>
        </authorList>
    </citation>
    <scope>NUCLEOTIDE SEQUENCE</scope>
</reference>
<dbReference type="EMBL" id="CAMXCT020006739">
    <property type="protein sequence ID" value="CAL1172634.1"/>
    <property type="molecule type" value="Genomic_DNA"/>
</dbReference>
<dbReference type="SUPFAM" id="SSF47473">
    <property type="entry name" value="EF-hand"/>
    <property type="match status" value="1"/>
</dbReference>
<dbReference type="GO" id="GO:0005509">
    <property type="term" value="F:calcium ion binding"/>
    <property type="evidence" value="ECO:0007669"/>
    <property type="project" value="InterPro"/>
</dbReference>
<gene>
    <name evidence="4" type="ORF">C1SCF055_LOCUS43772</name>
</gene>
<dbReference type="Proteomes" id="UP001152797">
    <property type="component" value="Unassembled WGS sequence"/>
</dbReference>
<dbReference type="EMBL" id="CAMXCT010006739">
    <property type="protein sequence ID" value="CAI4019259.1"/>
    <property type="molecule type" value="Genomic_DNA"/>
</dbReference>
<proteinExistence type="predicted"/>
<accession>A0A9P1GQL9</accession>
<dbReference type="InterPro" id="IPR011992">
    <property type="entry name" value="EF-hand-dom_pair"/>
</dbReference>
<evidence type="ECO:0000313" key="5">
    <source>
        <dbReference type="EMBL" id="CAL1172634.1"/>
    </source>
</evidence>
<dbReference type="EMBL" id="CAMXCT030006739">
    <property type="protein sequence ID" value="CAL4806571.1"/>
    <property type="molecule type" value="Genomic_DNA"/>
</dbReference>
<keyword evidence="1" id="KW-0106">Calcium</keyword>
<evidence type="ECO:0000256" key="1">
    <source>
        <dbReference type="ARBA" id="ARBA00022837"/>
    </source>
</evidence>
<organism evidence="4">
    <name type="scientific">Cladocopium goreaui</name>
    <dbReference type="NCBI Taxonomy" id="2562237"/>
    <lineage>
        <taxon>Eukaryota</taxon>
        <taxon>Sar</taxon>
        <taxon>Alveolata</taxon>
        <taxon>Dinophyceae</taxon>
        <taxon>Suessiales</taxon>
        <taxon>Symbiodiniaceae</taxon>
        <taxon>Cladocopium</taxon>
    </lineage>
</organism>